<feature type="compositionally biased region" description="Low complexity" evidence="1">
    <location>
        <begin position="14"/>
        <end position="24"/>
    </location>
</feature>
<gene>
    <name evidence="2" type="ORF">STSP_51590</name>
</gene>
<evidence type="ECO:0000313" key="2">
    <source>
        <dbReference type="EMBL" id="OAH11486.1"/>
    </source>
</evidence>
<dbReference type="EMBL" id="LOHS01000108">
    <property type="protein sequence ID" value="OAH11486.1"/>
    <property type="molecule type" value="Genomic_DNA"/>
</dbReference>
<organism evidence="2 3">
    <name type="scientific">Streptomyces jeddahensis</name>
    <dbReference type="NCBI Taxonomy" id="1716141"/>
    <lineage>
        <taxon>Bacteria</taxon>
        <taxon>Bacillati</taxon>
        <taxon>Actinomycetota</taxon>
        <taxon>Actinomycetes</taxon>
        <taxon>Kitasatosporales</taxon>
        <taxon>Streptomycetaceae</taxon>
        <taxon>Streptomyces</taxon>
    </lineage>
</organism>
<comment type="caution">
    <text evidence="2">The sequence shown here is derived from an EMBL/GenBank/DDBJ whole genome shotgun (WGS) entry which is preliminary data.</text>
</comment>
<dbReference type="AlphaFoldDB" id="A0A177HL31"/>
<name>A0A177HL31_9ACTN</name>
<evidence type="ECO:0000256" key="1">
    <source>
        <dbReference type="SAM" id="MobiDB-lite"/>
    </source>
</evidence>
<feature type="compositionally biased region" description="Pro residues" evidence="1">
    <location>
        <begin position="25"/>
        <end position="35"/>
    </location>
</feature>
<keyword evidence="3" id="KW-1185">Reference proteome</keyword>
<sequence>MTSLPYPNLDESSAPAPAAGAQPTADPPGPPAVGA</sequence>
<evidence type="ECO:0000313" key="3">
    <source>
        <dbReference type="Proteomes" id="UP000077381"/>
    </source>
</evidence>
<protein>
    <submittedName>
        <fullName evidence="2">Uncharacterized protein</fullName>
    </submittedName>
</protein>
<reference evidence="2 3" key="1">
    <citation type="submission" date="2015-12" db="EMBL/GenBank/DDBJ databases">
        <title>Genome sequence of Streptomyces sp. G25.</title>
        <authorList>
            <person name="Poehlein A."/>
            <person name="Roettig A."/>
            <person name="Hiessl S."/>
            <person name="Hauschild P."/>
            <person name="Schauer J."/>
            <person name="Madkour M.H."/>
            <person name="Al-Ansari A.M."/>
            <person name="Almakishah N.H."/>
            <person name="Steinbuechel A."/>
            <person name="Daniel R."/>
        </authorList>
    </citation>
    <scope>NUCLEOTIDE SEQUENCE [LARGE SCALE GENOMIC DNA]</scope>
    <source>
        <strain evidence="3">G25(2015)</strain>
    </source>
</reference>
<dbReference type="Proteomes" id="UP000077381">
    <property type="component" value="Unassembled WGS sequence"/>
</dbReference>
<dbReference type="PATRIC" id="fig|1716141.3.peg.5422"/>
<accession>A0A177HL31</accession>
<proteinExistence type="predicted"/>
<feature type="region of interest" description="Disordered" evidence="1">
    <location>
        <begin position="1"/>
        <end position="35"/>
    </location>
</feature>